<sequence>MSRKSNRIARFSGLALAGAGLAHFTSPGLFESITRSAFPRNTRQHVYTNGSIETVLGLSFASKQTRSLGAVGIIGYLAYLGGNAIRHSQKA</sequence>
<dbReference type="EMBL" id="CP126981">
    <property type="protein sequence ID" value="WIM87226.1"/>
    <property type="molecule type" value="Genomic_DNA"/>
</dbReference>
<accession>A0ABY8VV99</accession>
<name>A0ABY8VV99_9MYCO</name>
<gene>
    <name evidence="1" type="ORF">PT015_20580</name>
</gene>
<dbReference type="Proteomes" id="UP001236585">
    <property type="component" value="Chromosome"/>
</dbReference>
<dbReference type="RefSeq" id="WP_285186885.1">
    <property type="nucleotide sequence ID" value="NZ_CP126981.1"/>
</dbReference>
<keyword evidence="2" id="KW-1185">Reference proteome</keyword>
<evidence type="ECO:0000313" key="2">
    <source>
        <dbReference type="Proteomes" id="UP001236585"/>
    </source>
</evidence>
<organism evidence="1 2">
    <name type="scientific">Candidatus Mycobacterium wuenschmannii</name>
    <dbReference type="NCBI Taxonomy" id="3027808"/>
    <lineage>
        <taxon>Bacteria</taxon>
        <taxon>Bacillati</taxon>
        <taxon>Actinomycetota</taxon>
        <taxon>Actinomycetes</taxon>
        <taxon>Mycobacteriales</taxon>
        <taxon>Mycobacteriaceae</taxon>
        <taxon>Mycobacterium</taxon>
    </lineage>
</organism>
<reference evidence="1 2" key="1">
    <citation type="journal article" date="2023" name="Microbiol. Resour. Announc.">
        <title>Complete Genome Sequence of Mycobacterium wuenschmanii, a novel Nontuberculous Mycobacterium Isolated from a captive population of Amazon Milk Frogs.</title>
        <authorList>
            <person name="Hicks J."/>
            <person name="Zeineldin M."/>
            <person name="Ward H."/>
            <person name="Wuenschmann A."/>
            <person name="Camp P."/>
            <person name="Farrell D."/>
            <person name="Lehman K."/>
            <person name="Thacker T."/>
            <person name="Cuthbert E."/>
        </authorList>
    </citation>
    <scope>NUCLEOTIDE SEQUENCE [LARGE SCALE GENOMIC DNA]</scope>
    <source>
        <strain evidence="1 2">Wuenschmanii</strain>
    </source>
</reference>
<evidence type="ECO:0000313" key="1">
    <source>
        <dbReference type="EMBL" id="WIM87226.1"/>
    </source>
</evidence>
<proteinExistence type="predicted"/>
<protein>
    <submittedName>
        <fullName evidence="1">Uncharacterized protein</fullName>
    </submittedName>
</protein>